<keyword evidence="3" id="KW-1185">Reference proteome</keyword>
<dbReference type="InterPro" id="IPR030802">
    <property type="entry name" value="Permease_MalE"/>
</dbReference>
<feature type="transmembrane region" description="Helical" evidence="1">
    <location>
        <begin position="63"/>
        <end position="85"/>
    </location>
</feature>
<dbReference type="AlphaFoldDB" id="A0AA35R439"/>
<feature type="transmembrane region" description="Helical" evidence="1">
    <location>
        <begin position="140"/>
        <end position="161"/>
    </location>
</feature>
<dbReference type="PANTHER" id="PTHR30188:SF4">
    <property type="entry name" value="PROTEIN TRIGALACTOSYLDIACYLGLYCEROL 1, CHLOROPLASTIC"/>
    <property type="match status" value="1"/>
</dbReference>
<gene>
    <name evidence="2" type="ORF">GBAR_LOCUS3558</name>
</gene>
<dbReference type="GO" id="GO:0043190">
    <property type="term" value="C:ATP-binding cassette (ABC) transporter complex"/>
    <property type="evidence" value="ECO:0007669"/>
    <property type="project" value="InterPro"/>
</dbReference>
<feature type="transmembrane region" description="Helical" evidence="1">
    <location>
        <begin position="92"/>
        <end position="120"/>
    </location>
</feature>
<dbReference type="Proteomes" id="UP001174909">
    <property type="component" value="Unassembled WGS sequence"/>
</dbReference>
<comment type="caution">
    <text evidence="2">The sequence shown here is derived from an EMBL/GenBank/DDBJ whole genome shotgun (WGS) entry which is preliminary data.</text>
</comment>
<evidence type="ECO:0000313" key="2">
    <source>
        <dbReference type="EMBL" id="CAI8003142.1"/>
    </source>
</evidence>
<dbReference type="GO" id="GO:0005548">
    <property type="term" value="F:phospholipid transporter activity"/>
    <property type="evidence" value="ECO:0007669"/>
    <property type="project" value="TreeGrafter"/>
</dbReference>
<protein>
    <submittedName>
        <fullName evidence="2">Probable ABC transporter permease protein slr1045</fullName>
    </submittedName>
</protein>
<accession>A0AA35R439</accession>
<keyword evidence="1" id="KW-0472">Membrane</keyword>
<keyword evidence="1" id="KW-0812">Transmembrane</keyword>
<reference evidence="2" key="1">
    <citation type="submission" date="2023-03" db="EMBL/GenBank/DDBJ databases">
        <authorList>
            <person name="Steffen K."/>
            <person name="Cardenas P."/>
        </authorList>
    </citation>
    <scope>NUCLEOTIDE SEQUENCE</scope>
</reference>
<dbReference type="PANTHER" id="PTHR30188">
    <property type="entry name" value="ABC TRANSPORTER PERMEASE PROTEIN-RELATED"/>
    <property type="match status" value="1"/>
</dbReference>
<evidence type="ECO:0000313" key="3">
    <source>
        <dbReference type="Proteomes" id="UP001174909"/>
    </source>
</evidence>
<evidence type="ECO:0000256" key="1">
    <source>
        <dbReference type="SAM" id="Phobius"/>
    </source>
</evidence>
<dbReference type="Pfam" id="PF02405">
    <property type="entry name" value="MlaE"/>
    <property type="match status" value="1"/>
</dbReference>
<organism evidence="2 3">
    <name type="scientific">Geodia barretti</name>
    <name type="common">Barrett's horny sponge</name>
    <dbReference type="NCBI Taxonomy" id="519541"/>
    <lineage>
        <taxon>Eukaryota</taxon>
        <taxon>Metazoa</taxon>
        <taxon>Porifera</taxon>
        <taxon>Demospongiae</taxon>
        <taxon>Heteroscleromorpha</taxon>
        <taxon>Tetractinellida</taxon>
        <taxon>Astrophorina</taxon>
        <taxon>Geodiidae</taxon>
        <taxon>Geodia</taxon>
    </lineage>
</organism>
<dbReference type="EMBL" id="CASHTH010000504">
    <property type="protein sequence ID" value="CAI8003142.1"/>
    <property type="molecule type" value="Genomic_DNA"/>
</dbReference>
<sequence>MITAFVLAGRIGASITAELSTMKVTEQIDALEVMGTNPVKYLVVPRFLACTIMLPTLTIFSTFAGIGGGFTAVVTLFDVNGYFFLLEAQKNLFVGSVLISLIKATSFGMAIAAVGCYKGFSIPTAGGAEGVGTATTGSAVISLITILILDFVLNHILFNILGLV</sequence>
<proteinExistence type="predicted"/>
<name>A0AA35R439_GEOBA</name>
<keyword evidence="1" id="KW-1133">Transmembrane helix</keyword>